<accession>A0A934KP06</accession>
<dbReference type="Proteomes" id="UP000614410">
    <property type="component" value="Unassembled WGS sequence"/>
</dbReference>
<dbReference type="AlphaFoldDB" id="A0A934KP06"/>
<name>A0A934KP06_9BACT</name>
<dbReference type="InterPro" id="IPR035068">
    <property type="entry name" value="TldD/PmbA_N"/>
</dbReference>
<sequence>MRDRAATALDAAVAAGAAYADCRVVERTVQSVTIRNGRVNNVSELEDAGTGIRVLVDGAWGFCGTQRDDPAGLEEAARLAVRIARASARTPVARVRLAQAPAVTATYVTPVSIDPFSVTLDRKIDLLLAADAAMDVAGITTRVGSLGAVRHHQIFASTEGSCIEQTIIETGGGLDATATGDGEVQTRSFPNSFGRQQLAAGWEIVEEMDLPGNGTRIAEEAVALLSADPCPSGRMTLILDATQAALQVHESCGHPTELDRVLGFEAAYAGTSFLMPDMLGRFRYGSEQVTITADATSPGGLGTFGYDDEGVAAQRTLLIDRGIFTGYLSSRETASQVDAPSGGTVRAESWNRLPLIRMTNINLEPGTSSLEEMIATTEHGVYLETNRSWSIDDRRLNFQFGTQAGWEIRDGRRVRLVRNPLYSGNTPEFWNSCDAVAGRAEWRMYGVINCGKGQPGQVMHVGHGAAPCRFRNVAVRPA</sequence>
<proteinExistence type="inferred from homology"/>
<keyword evidence="3" id="KW-0378">Hydrolase</keyword>
<dbReference type="Pfam" id="PF19289">
    <property type="entry name" value="PmbA_TldD_3rd"/>
    <property type="match status" value="1"/>
</dbReference>
<dbReference type="InterPro" id="IPR036059">
    <property type="entry name" value="TldD/PmbA_sf"/>
</dbReference>
<gene>
    <name evidence="8" type="ORF">JF887_10825</name>
</gene>
<feature type="domain" description="Metalloprotease TldD/E N-terminal" evidence="5">
    <location>
        <begin position="20"/>
        <end position="84"/>
    </location>
</feature>
<protein>
    <submittedName>
        <fullName evidence="8">TldD/PmbA family protein</fullName>
    </submittedName>
</protein>
<evidence type="ECO:0000259" key="7">
    <source>
        <dbReference type="Pfam" id="PF19290"/>
    </source>
</evidence>
<dbReference type="EMBL" id="JAEKNN010000053">
    <property type="protein sequence ID" value="MBJ7609904.1"/>
    <property type="molecule type" value="Genomic_DNA"/>
</dbReference>
<evidence type="ECO:0000256" key="1">
    <source>
        <dbReference type="ARBA" id="ARBA00005836"/>
    </source>
</evidence>
<dbReference type="PANTHER" id="PTHR30624">
    <property type="entry name" value="UNCHARACTERIZED PROTEIN TLDD AND PMBA"/>
    <property type="match status" value="1"/>
</dbReference>
<reference evidence="8 9" key="1">
    <citation type="submission" date="2020-10" db="EMBL/GenBank/DDBJ databases">
        <title>Ca. Dormibacterota MAGs.</title>
        <authorList>
            <person name="Montgomery K."/>
        </authorList>
    </citation>
    <scope>NUCLEOTIDE SEQUENCE [LARGE SCALE GENOMIC DNA]</scope>
    <source>
        <strain evidence="8">Mitchell_Peninsula_5</strain>
    </source>
</reference>
<dbReference type="InterPro" id="IPR051463">
    <property type="entry name" value="Peptidase_U62_metallo"/>
</dbReference>
<evidence type="ECO:0000256" key="3">
    <source>
        <dbReference type="ARBA" id="ARBA00022801"/>
    </source>
</evidence>
<dbReference type="FunFam" id="3.30.2290.10:FF:000003">
    <property type="entry name" value="Zinc-dependent protease, TldD/PmbA family"/>
    <property type="match status" value="1"/>
</dbReference>
<dbReference type="PANTHER" id="PTHR30624:SF10">
    <property type="entry name" value="CONSERVED PROTEIN"/>
    <property type="match status" value="1"/>
</dbReference>
<dbReference type="Gene3D" id="3.30.2290.10">
    <property type="entry name" value="PmbA/TldD superfamily"/>
    <property type="match status" value="1"/>
</dbReference>
<evidence type="ECO:0000259" key="6">
    <source>
        <dbReference type="Pfam" id="PF19289"/>
    </source>
</evidence>
<dbReference type="SUPFAM" id="SSF111283">
    <property type="entry name" value="Putative modulator of DNA gyrase, PmbA/TldD"/>
    <property type="match status" value="1"/>
</dbReference>
<comment type="caution">
    <text evidence="8">The sequence shown here is derived from an EMBL/GenBank/DDBJ whole genome shotgun (WGS) entry which is preliminary data.</text>
</comment>
<keyword evidence="4" id="KW-0482">Metalloprotease</keyword>
<dbReference type="InterPro" id="IPR045569">
    <property type="entry name" value="Metalloprtase-TldD/E_C"/>
</dbReference>
<evidence type="ECO:0000256" key="4">
    <source>
        <dbReference type="ARBA" id="ARBA00023049"/>
    </source>
</evidence>
<dbReference type="GO" id="GO:0005829">
    <property type="term" value="C:cytosol"/>
    <property type="evidence" value="ECO:0007669"/>
    <property type="project" value="TreeGrafter"/>
</dbReference>
<evidence type="ECO:0000256" key="2">
    <source>
        <dbReference type="ARBA" id="ARBA00022670"/>
    </source>
</evidence>
<dbReference type="Pfam" id="PF01523">
    <property type="entry name" value="PmbA_TldD_1st"/>
    <property type="match status" value="1"/>
</dbReference>
<dbReference type="InterPro" id="IPR002510">
    <property type="entry name" value="Metalloprtase-TldD/E_N"/>
</dbReference>
<evidence type="ECO:0000259" key="5">
    <source>
        <dbReference type="Pfam" id="PF01523"/>
    </source>
</evidence>
<feature type="domain" description="Metalloprotease TldD/E central" evidence="7">
    <location>
        <begin position="114"/>
        <end position="224"/>
    </location>
</feature>
<keyword evidence="2" id="KW-0645">Protease</keyword>
<dbReference type="Pfam" id="PF19290">
    <property type="entry name" value="PmbA_TldD_2nd"/>
    <property type="match status" value="1"/>
</dbReference>
<dbReference type="GO" id="GO:0008237">
    <property type="term" value="F:metallopeptidase activity"/>
    <property type="evidence" value="ECO:0007669"/>
    <property type="project" value="UniProtKB-KW"/>
</dbReference>
<dbReference type="GO" id="GO:0006508">
    <property type="term" value="P:proteolysis"/>
    <property type="evidence" value="ECO:0007669"/>
    <property type="project" value="UniProtKB-KW"/>
</dbReference>
<feature type="domain" description="Metalloprotease TldD/E C-terminal" evidence="6">
    <location>
        <begin position="232"/>
        <end position="449"/>
    </location>
</feature>
<comment type="similarity">
    <text evidence="1">Belongs to the peptidase U62 family.</text>
</comment>
<evidence type="ECO:0000313" key="8">
    <source>
        <dbReference type="EMBL" id="MBJ7609904.1"/>
    </source>
</evidence>
<organism evidence="8 9">
    <name type="scientific">Candidatus Amunia macphersoniae</name>
    <dbReference type="NCBI Taxonomy" id="3127014"/>
    <lineage>
        <taxon>Bacteria</taxon>
        <taxon>Bacillati</taxon>
        <taxon>Candidatus Dormiibacterota</taxon>
        <taxon>Candidatus Dormibacteria</taxon>
        <taxon>Candidatus Aeolococcales</taxon>
        <taxon>Candidatus Aeolococcaceae</taxon>
        <taxon>Candidatus Amunia</taxon>
    </lineage>
</organism>
<dbReference type="InterPro" id="IPR045570">
    <property type="entry name" value="Metalloprtase-TldD/E_cen_dom"/>
</dbReference>
<evidence type="ECO:0000313" key="9">
    <source>
        <dbReference type="Proteomes" id="UP000614410"/>
    </source>
</evidence>